<dbReference type="AlphaFoldDB" id="A0A9D1INW4"/>
<dbReference type="Proteomes" id="UP000824074">
    <property type="component" value="Unassembled WGS sequence"/>
</dbReference>
<proteinExistence type="predicted"/>
<protein>
    <recommendedName>
        <fullName evidence="3">Lipoprotein</fullName>
    </recommendedName>
</protein>
<evidence type="ECO:0008006" key="3">
    <source>
        <dbReference type="Google" id="ProtNLM"/>
    </source>
</evidence>
<evidence type="ECO:0000313" key="2">
    <source>
        <dbReference type="Proteomes" id="UP000824074"/>
    </source>
</evidence>
<name>A0A9D1INW4_9FIRM</name>
<accession>A0A9D1INW4</accession>
<organism evidence="1 2">
    <name type="scientific">Candidatus Aphodocola excrementigallinarum</name>
    <dbReference type="NCBI Taxonomy" id="2840670"/>
    <lineage>
        <taxon>Bacteria</taxon>
        <taxon>Bacillati</taxon>
        <taxon>Bacillota</taxon>
        <taxon>Bacilli</taxon>
        <taxon>Candidatus Aphodocola</taxon>
    </lineage>
</organism>
<dbReference type="EMBL" id="DVMT01000047">
    <property type="protein sequence ID" value="HIU40578.1"/>
    <property type="molecule type" value="Genomic_DNA"/>
</dbReference>
<comment type="caution">
    <text evidence="1">The sequence shown here is derived from an EMBL/GenBank/DDBJ whole genome shotgun (WGS) entry which is preliminary data.</text>
</comment>
<evidence type="ECO:0000313" key="1">
    <source>
        <dbReference type="EMBL" id="HIU40578.1"/>
    </source>
</evidence>
<reference evidence="1" key="1">
    <citation type="submission" date="2020-10" db="EMBL/GenBank/DDBJ databases">
        <authorList>
            <person name="Gilroy R."/>
        </authorList>
    </citation>
    <scope>NUCLEOTIDE SEQUENCE</scope>
    <source>
        <strain evidence="1">CHK193-30670</strain>
    </source>
</reference>
<gene>
    <name evidence="1" type="ORF">IAB68_04695</name>
</gene>
<reference evidence="1" key="2">
    <citation type="journal article" date="2021" name="PeerJ">
        <title>Extensive microbial diversity within the chicken gut microbiome revealed by metagenomics and culture.</title>
        <authorList>
            <person name="Gilroy R."/>
            <person name="Ravi A."/>
            <person name="Getino M."/>
            <person name="Pursley I."/>
            <person name="Horton D.L."/>
            <person name="Alikhan N.F."/>
            <person name="Baker D."/>
            <person name="Gharbi K."/>
            <person name="Hall N."/>
            <person name="Watson M."/>
            <person name="Adriaenssens E.M."/>
            <person name="Foster-Nyarko E."/>
            <person name="Jarju S."/>
            <person name="Secka A."/>
            <person name="Antonio M."/>
            <person name="Oren A."/>
            <person name="Chaudhuri R.R."/>
            <person name="La Ragione R."/>
            <person name="Hildebrand F."/>
            <person name="Pallen M.J."/>
        </authorList>
    </citation>
    <scope>NUCLEOTIDE SEQUENCE</scope>
    <source>
        <strain evidence="1">CHK193-30670</strain>
    </source>
</reference>
<sequence length="173" mass="20280">MKKRIFVLFVVVLTFLTGCNNDYWLGEIPYKEDQEHEPSVYYTYRFTGESLHFYFQTGKVYYNDNYRSLIISNFKVKENVSDDSSYNLILYFNDDVLYDSGSGNMNLSKSGFENIVITDNGYVYTNDSGEIIGEADSFIKTTKETFKDSIKMVINYCEKDKCKEETFKINYLD</sequence>
<dbReference type="PROSITE" id="PS51257">
    <property type="entry name" value="PROKAR_LIPOPROTEIN"/>
    <property type="match status" value="1"/>
</dbReference>